<name>A0ABX7N040_9BACT</name>
<accession>A0ABX7N040</accession>
<proteinExistence type="predicted"/>
<gene>
    <name evidence="2" type="ORF">JY572_27300</name>
</gene>
<dbReference type="Proteomes" id="UP000663090">
    <property type="component" value="Chromosome"/>
</dbReference>
<dbReference type="EMBL" id="CP071091">
    <property type="protein sequence ID" value="QSQ12074.1"/>
    <property type="molecule type" value="Genomic_DNA"/>
</dbReference>
<protein>
    <recommendedName>
        <fullName evidence="4">Lipoprotein</fullName>
    </recommendedName>
</protein>
<feature type="region of interest" description="Disordered" evidence="1">
    <location>
        <begin position="37"/>
        <end position="58"/>
    </location>
</feature>
<sequence length="58" mass="6205">MKEHVVGHPVVLTVLLVWALSTLVRSCPAAADVSWSGRTAPAEKVAEKPMAQEPRVQG</sequence>
<evidence type="ECO:0000256" key="1">
    <source>
        <dbReference type="SAM" id="MobiDB-lite"/>
    </source>
</evidence>
<evidence type="ECO:0008006" key="4">
    <source>
        <dbReference type="Google" id="ProtNLM"/>
    </source>
</evidence>
<keyword evidence="3" id="KW-1185">Reference proteome</keyword>
<dbReference type="RefSeq" id="WP_206713808.1">
    <property type="nucleotide sequence ID" value="NZ_CP071091.1"/>
</dbReference>
<organism evidence="2 3">
    <name type="scientific">Myxococcus landrumensis</name>
    <dbReference type="NCBI Taxonomy" id="2813577"/>
    <lineage>
        <taxon>Bacteria</taxon>
        <taxon>Pseudomonadati</taxon>
        <taxon>Myxococcota</taxon>
        <taxon>Myxococcia</taxon>
        <taxon>Myxococcales</taxon>
        <taxon>Cystobacterineae</taxon>
        <taxon>Myxococcaceae</taxon>
        <taxon>Myxococcus</taxon>
    </lineage>
</organism>
<evidence type="ECO:0000313" key="3">
    <source>
        <dbReference type="Proteomes" id="UP000663090"/>
    </source>
</evidence>
<reference evidence="2 3" key="1">
    <citation type="submission" date="2021-02" db="EMBL/GenBank/DDBJ databases">
        <title>De Novo genome assembly of isolated myxobacteria.</title>
        <authorList>
            <person name="Stevens D.C."/>
        </authorList>
    </citation>
    <scope>NUCLEOTIDE SEQUENCE [LARGE SCALE GENOMIC DNA]</scope>
    <source>
        <strain evidence="2 3">SCHIC003</strain>
    </source>
</reference>
<evidence type="ECO:0000313" key="2">
    <source>
        <dbReference type="EMBL" id="QSQ12074.1"/>
    </source>
</evidence>